<evidence type="ECO:0000256" key="8">
    <source>
        <dbReference type="ARBA" id="ARBA00030117"/>
    </source>
</evidence>
<keyword evidence="12" id="KW-1185">Reference proteome</keyword>
<dbReference type="EMBL" id="JACIEV010000001">
    <property type="protein sequence ID" value="MBB4152323.1"/>
    <property type="molecule type" value="Genomic_DNA"/>
</dbReference>
<evidence type="ECO:0000313" key="12">
    <source>
        <dbReference type="Proteomes" id="UP000529795"/>
    </source>
</evidence>
<evidence type="ECO:0000313" key="11">
    <source>
        <dbReference type="EMBL" id="MBB4152323.1"/>
    </source>
</evidence>
<organism evidence="11 12">
    <name type="scientific">Sphingomonas jinjuensis</name>
    <dbReference type="NCBI Taxonomy" id="535907"/>
    <lineage>
        <taxon>Bacteria</taxon>
        <taxon>Pseudomonadati</taxon>
        <taxon>Pseudomonadota</taxon>
        <taxon>Alphaproteobacteria</taxon>
        <taxon>Sphingomonadales</taxon>
        <taxon>Sphingomonadaceae</taxon>
        <taxon>Sphingomonas</taxon>
    </lineage>
</organism>
<feature type="domain" description="Anti-sigma-28 factor FlgM C-terminal" evidence="10">
    <location>
        <begin position="48"/>
        <end position="93"/>
    </location>
</feature>
<keyword evidence="11" id="KW-0966">Cell projection</keyword>
<dbReference type="InterPro" id="IPR007412">
    <property type="entry name" value="FlgM"/>
</dbReference>
<accession>A0A840EZ72</accession>
<keyword evidence="11" id="KW-0282">Flagellum</keyword>
<sequence>MVESIGISGVKGSSAPSRVSAIAPSQPIQPAIAATEANTPQSKPAESAAQLSGLARTMSMSAPVEVERVAQIKAAIANGTFPILPSTIADRLLALRQGWNPND</sequence>
<feature type="region of interest" description="Disordered" evidence="9">
    <location>
        <begin position="1"/>
        <end position="22"/>
    </location>
</feature>
<dbReference type="AlphaFoldDB" id="A0A840EZ72"/>
<name>A0A840EZ72_9SPHN</name>
<dbReference type="InterPro" id="IPR031316">
    <property type="entry name" value="FlgM_C"/>
</dbReference>
<dbReference type="Pfam" id="PF04316">
    <property type="entry name" value="FlgM"/>
    <property type="match status" value="1"/>
</dbReference>
<evidence type="ECO:0000256" key="4">
    <source>
        <dbReference type="ARBA" id="ARBA00022795"/>
    </source>
</evidence>
<evidence type="ECO:0000259" key="10">
    <source>
        <dbReference type="Pfam" id="PF04316"/>
    </source>
</evidence>
<comment type="function">
    <text evidence="7">Responsible for the coupling of flagellin expression to flagellar assembly by preventing expression of the flagellin genes when a component of the middle class of proteins is defective. It negatively regulates flagellar genes by inhibiting the activity of FliA by directly binding to FliA.</text>
</comment>
<keyword evidence="5" id="KW-0805">Transcription regulation</keyword>
<evidence type="ECO:0000256" key="5">
    <source>
        <dbReference type="ARBA" id="ARBA00023015"/>
    </source>
</evidence>
<dbReference type="GO" id="GO:0044781">
    <property type="term" value="P:bacterial-type flagellum organization"/>
    <property type="evidence" value="ECO:0007669"/>
    <property type="project" value="UniProtKB-KW"/>
</dbReference>
<dbReference type="InterPro" id="IPR035890">
    <property type="entry name" value="Anti-sigma-28_factor_FlgM_sf"/>
</dbReference>
<comment type="caution">
    <text evidence="11">The sequence shown here is derived from an EMBL/GenBank/DDBJ whole genome shotgun (WGS) entry which is preliminary data.</text>
</comment>
<reference evidence="11 12" key="1">
    <citation type="submission" date="2020-08" db="EMBL/GenBank/DDBJ databases">
        <title>Genomic Encyclopedia of Type Strains, Phase IV (KMG-IV): sequencing the most valuable type-strain genomes for metagenomic binning, comparative biology and taxonomic classification.</title>
        <authorList>
            <person name="Goeker M."/>
        </authorList>
    </citation>
    <scope>NUCLEOTIDE SEQUENCE [LARGE SCALE GENOMIC DNA]</scope>
    <source>
        <strain evidence="11 12">YC6723</strain>
    </source>
</reference>
<dbReference type="RefSeq" id="WP_183981864.1">
    <property type="nucleotide sequence ID" value="NZ_JACIEV010000001.1"/>
</dbReference>
<dbReference type="Proteomes" id="UP000529795">
    <property type="component" value="Unassembled WGS sequence"/>
</dbReference>
<protein>
    <recommendedName>
        <fullName evidence="2">Negative regulator of flagellin synthesis</fullName>
    </recommendedName>
    <alternativeName>
        <fullName evidence="8">Anti-sigma-28 factor</fullName>
    </alternativeName>
</protein>
<evidence type="ECO:0000256" key="9">
    <source>
        <dbReference type="SAM" id="MobiDB-lite"/>
    </source>
</evidence>
<keyword evidence="4" id="KW-1005">Bacterial flagellum biogenesis</keyword>
<keyword evidence="3" id="KW-0678">Repressor</keyword>
<dbReference type="GO" id="GO:0045892">
    <property type="term" value="P:negative regulation of DNA-templated transcription"/>
    <property type="evidence" value="ECO:0007669"/>
    <property type="project" value="InterPro"/>
</dbReference>
<dbReference type="NCBIfam" id="TIGR03824">
    <property type="entry name" value="FlgM_jcvi"/>
    <property type="match status" value="1"/>
</dbReference>
<gene>
    <name evidence="11" type="ORF">GGQ80_000199</name>
</gene>
<evidence type="ECO:0000256" key="7">
    <source>
        <dbReference type="ARBA" id="ARBA00024739"/>
    </source>
</evidence>
<evidence type="ECO:0000256" key="3">
    <source>
        <dbReference type="ARBA" id="ARBA00022491"/>
    </source>
</evidence>
<evidence type="ECO:0000256" key="2">
    <source>
        <dbReference type="ARBA" id="ARBA00017823"/>
    </source>
</evidence>
<evidence type="ECO:0000256" key="6">
    <source>
        <dbReference type="ARBA" id="ARBA00023163"/>
    </source>
</evidence>
<keyword evidence="6" id="KW-0804">Transcription</keyword>
<dbReference type="SUPFAM" id="SSF101498">
    <property type="entry name" value="Anti-sigma factor FlgM"/>
    <property type="match status" value="1"/>
</dbReference>
<comment type="similarity">
    <text evidence="1">Belongs to the FlgM family.</text>
</comment>
<evidence type="ECO:0000256" key="1">
    <source>
        <dbReference type="ARBA" id="ARBA00005322"/>
    </source>
</evidence>
<proteinExistence type="inferred from homology"/>
<keyword evidence="11" id="KW-0969">Cilium</keyword>